<sequence length="178" mass="19637">MVPGWRLGWLIIHNRFGVLDQVKKGIVALSQKIVGPCSLVQGALPRILAETPEEYFEKNRKVIETNGNIVDAALKGVLGLSSIRPQGAMYQMIAVEKSIYGDDVLFAQNLIKEESVFCLPGSAFSAPGYVRIVLTYDEQIMREAADRIKDFCKRYAGAKCKEEDSSDEGCEVNSCESA</sequence>
<evidence type="ECO:0000313" key="3">
    <source>
        <dbReference type="Proteomes" id="UP000218231"/>
    </source>
</evidence>
<dbReference type="Gene3D" id="3.40.640.10">
    <property type="entry name" value="Type I PLP-dependent aspartate aminotransferase-like (Major domain)"/>
    <property type="match status" value="1"/>
</dbReference>
<protein>
    <recommendedName>
        <fullName evidence="1">Aminotransferase class I/classII large domain-containing protein</fullName>
    </recommendedName>
</protein>
<dbReference type="GO" id="GO:0006559">
    <property type="term" value="P:L-phenylalanine catabolic process"/>
    <property type="evidence" value="ECO:0007669"/>
    <property type="project" value="TreeGrafter"/>
</dbReference>
<dbReference type="STRING" id="2018661.A0A2A2JQY1"/>
<dbReference type="OrthoDB" id="7042322at2759"/>
<proteinExistence type="predicted"/>
<dbReference type="PANTHER" id="PTHR45744">
    <property type="entry name" value="TYROSINE AMINOTRANSFERASE"/>
    <property type="match status" value="1"/>
</dbReference>
<dbReference type="CDD" id="cd00609">
    <property type="entry name" value="AAT_like"/>
    <property type="match status" value="1"/>
</dbReference>
<dbReference type="SUPFAM" id="SSF53383">
    <property type="entry name" value="PLP-dependent transferases"/>
    <property type="match status" value="1"/>
</dbReference>
<accession>A0A2A2JQY1</accession>
<dbReference type="AlphaFoldDB" id="A0A2A2JQY1"/>
<organism evidence="2 3">
    <name type="scientific">Diploscapter pachys</name>
    <dbReference type="NCBI Taxonomy" id="2018661"/>
    <lineage>
        <taxon>Eukaryota</taxon>
        <taxon>Metazoa</taxon>
        <taxon>Ecdysozoa</taxon>
        <taxon>Nematoda</taxon>
        <taxon>Chromadorea</taxon>
        <taxon>Rhabditida</taxon>
        <taxon>Rhabditina</taxon>
        <taxon>Rhabditomorpha</taxon>
        <taxon>Rhabditoidea</taxon>
        <taxon>Rhabditidae</taxon>
        <taxon>Diploscapter</taxon>
    </lineage>
</organism>
<dbReference type="Gene3D" id="3.90.1150.10">
    <property type="entry name" value="Aspartate Aminotransferase, domain 1"/>
    <property type="match status" value="1"/>
</dbReference>
<evidence type="ECO:0000313" key="2">
    <source>
        <dbReference type="EMBL" id="PAV64164.1"/>
    </source>
</evidence>
<evidence type="ECO:0000259" key="1">
    <source>
        <dbReference type="Pfam" id="PF00155"/>
    </source>
</evidence>
<feature type="domain" description="Aminotransferase class I/classII large" evidence="1">
    <location>
        <begin position="2"/>
        <end position="148"/>
    </location>
</feature>
<dbReference type="InterPro" id="IPR015424">
    <property type="entry name" value="PyrdxlP-dep_Trfase"/>
</dbReference>
<dbReference type="EMBL" id="LIAE01010274">
    <property type="protein sequence ID" value="PAV64164.1"/>
    <property type="molecule type" value="Genomic_DNA"/>
</dbReference>
<reference evidence="2 3" key="1">
    <citation type="journal article" date="2017" name="Curr. Biol.">
        <title>Genome architecture and evolution of a unichromosomal asexual nematode.</title>
        <authorList>
            <person name="Fradin H."/>
            <person name="Zegar C."/>
            <person name="Gutwein M."/>
            <person name="Lucas J."/>
            <person name="Kovtun M."/>
            <person name="Corcoran D."/>
            <person name="Baugh L.R."/>
            <person name="Kiontke K."/>
            <person name="Gunsalus K."/>
            <person name="Fitch D.H."/>
            <person name="Piano F."/>
        </authorList>
    </citation>
    <scope>NUCLEOTIDE SEQUENCE [LARGE SCALE GENOMIC DNA]</scope>
    <source>
        <strain evidence="2">PF1309</strain>
    </source>
</reference>
<keyword evidence="3" id="KW-1185">Reference proteome</keyword>
<name>A0A2A2JQY1_9BILA</name>
<dbReference type="InterPro" id="IPR004839">
    <property type="entry name" value="Aminotransferase_I/II_large"/>
</dbReference>
<dbReference type="Proteomes" id="UP000218231">
    <property type="component" value="Unassembled WGS sequence"/>
</dbReference>
<comment type="caution">
    <text evidence="2">The sequence shown here is derived from an EMBL/GenBank/DDBJ whole genome shotgun (WGS) entry which is preliminary data.</text>
</comment>
<dbReference type="PANTHER" id="PTHR45744:SF2">
    <property type="entry name" value="TYROSINE AMINOTRANSFERASE"/>
    <property type="match status" value="1"/>
</dbReference>
<dbReference type="Pfam" id="PF00155">
    <property type="entry name" value="Aminotran_1_2"/>
    <property type="match status" value="1"/>
</dbReference>
<dbReference type="InterPro" id="IPR015422">
    <property type="entry name" value="PyrdxlP-dep_Trfase_small"/>
</dbReference>
<dbReference type="GO" id="GO:0030170">
    <property type="term" value="F:pyridoxal phosphate binding"/>
    <property type="evidence" value="ECO:0007669"/>
    <property type="project" value="InterPro"/>
</dbReference>
<gene>
    <name evidence="2" type="ORF">WR25_02624</name>
</gene>
<dbReference type="InterPro" id="IPR015421">
    <property type="entry name" value="PyrdxlP-dep_Trfase_major"/>
</dbReference>
<dbReference type="GO" id="GO:0004838">
    <property type="term" value="F:L-tyrosine-2-oxoglutarate transaminase activity"/>
    <property type="evidence" value="ECO:0007669"/>
    <property type="project" value="TreeGrafter"/>
</dbReference>
<dbReference type="GO" id="GO:0006572">
    <property type="term" value="P:L-tyrosine catabolic process"/>
    <property type="evidence" value="ECO:0007669"/>
    <property type="project" value="TreeGrafter"/>
</dbReference>